<feature type="transmembrane region" description="Helical" evidence="1">
    <location>
        <begin position="28"/>
        <end position="48"/>
    </location>
</feature>
<evidence type="ECO:0000256" key="1">
    <source>
        <dbReference type="SAM" id="Phobius"/>
    </source>
</evidence>
<evidence type="ECO:0000313" key="3">
    <source>
        <dbReference type="Proteomes" id="UP000184114"/>
    </source>
</evidence>
<accession>A0A1M4UJT5</accession>
<sequence>MFNDYNYNKSWESPGSKNNDDVMTVGEWITVLIVFAIPIINIVMYFIWGFGGNANKNLQNFCKATLIMAAVGIVFGLLFAGCSRI</sequence>
<protein>
    <submittedName>
        <fullName evidence="2">Uncharacterized protein</fullName>
    </submittedName>
</protein>
<name>A0A1M4UJT5_9FIRM</name>
<proteinExistence type="predicted"/>
<dbReference type="STRING" id="1123404.SAMN02745784_01126"/>
<keyword evidence="3" id="KW-1185">Reference proteome</keyword>
<gene>
    <name evidence="2" type="ORF">SAMN02745784_01126</name>
</gene>
<dbReference type="EMBL" id="FQTY01000003">
    <property type="protein sequence ID" value="SHE56924.1"/>
    <property type="molecule type" value="Genomic_DNA"/>
</dbReference>
<feature type="transmembrane region" description="Helical" evidence="1">
    <location>
        <begin position="60"/>
        <end position="80"/>
    </location>
</feature>
<evidence type="ECO:0000313" key="2">
    <source>
        <dbReference type="EMBL" id="SHE56924.1"/>
    </source>
</evidence>
<reference evidence="3" key="1">
    <citation type="submission" date="2016-11" db="EMBL/GenBank/DDBJ databases">
        <authorList>
            <person name="Varghese N."/>
            <person name="Submissions S."/>
        </authorList>
    </citation>
    <scope>NUCLEOTIDE SEQUENCE [LARGE SCALE GENOMIC DNA]</scope>
    <source>
        <strain evidence="3">DSM 18095</strain>
    </source>
</reference>
<keyword evidence="1" id="KW-0472">Membrane</keyword>
<dbReference type="AlphaFoldDB" id="A0A1M4UJT5"/>
<keyword evidence="1" id="KW-0812">Transmembrane</keyword>
<dbReference type="Proteomes" id="UP000184114">
    <property type="component" value="Unassembled WGS sequence"/>
</dbReference>
<dbReference type="GeneID" id="90996056"/>
<organism evidence="2 3">
    <name type="scientific">Tissierella praeacuta DSM 18095</name>
    <dbReference type="NCBI Taxonomy" id="1123404"/>
    <lineage>
        <taxon>Bacteria</taxon>
        <taxon>Bacillati</taxon>
        <taxon>Bacillota</taxon>
        <taxon>Tissierellia</taxon>
        <taxon>Tissierellales</taxon>
        <taxon>Tissierellaceae</taxon>
        <taxon>Tissierella</taxon>
    </lineage>
</organism>
<dbReference type="RefSeq" id="WP_174905298.1">
    <property type="nucleotide sequence ID" value="NZ_FQTY01000003.1"/>
</dbReference>
<keyword evidence="1" id="KW-1133">Transmembrane helix</keyword>